<feature type="transmembrane region" description="Helical" evidence="1">
    <location>
        <begin position="31"/>
        <end position="51"/>
    </location>
</feature>
<keyword evidence="1" id="KW-0812">Transmembrane</keyword>
<proteinExistence type="predicted"/>
<evidence type="ECO:0000256" key="1">
    <source>
        <dbReference type="SAM" id="Phobius"/>
    </source>
</evidence>
<gene>
    <name evidence="2" type="ORF">DLK05_05520</name>
</gene>
<name>A0A434AWQ6_9BACT</name>
<comment type="caution">
    <text evidence="2">The sequence shown here is derived from an EMBL/GenBank/DDBJ whole genome shotgun (WGS) entry which is preliminary data.</text>
</comment>
<keyword evidence="1" id="KW-0472">Membrane</keyword>
<accession>A0A434AWQ6</accession>
<evidence type="ECO:0000313" key="3">
    <source>
        <dbReference type="Proteomes" id="UP000282985"/>
    </source>
</evidence>
<protein>
    <submittedName>
        <fullName evidence="2">Uncharacterized protein</fullName>
    </submittedName>
</protein>
<feature type="transmembrane region" description="Helical" evidence="1">
    <location>
        <begin position="5"/>
        <end position="25"/>
    </location>
</feature>
<keyword evidence="1" id="KW-1133">Transmembrane helix</keyword>
<dbReference type="RefSeq" id="WP_127342998.1">
    <property type="nucleotide sequence ID" value="NZ_RJJX01000005.1"/>
</dbReference>
<dbReference type="Proteomes" id="UP000282985">
    <property type="component" value="Unassembled WGS sequence"/>
</dbReference>
<dbReference type="AlphaFoldDB" id="A0A434AWQ6"/>
<evidence type="ECO:0000313" key="2">
    <source>
        <dbReference type="EMBL" id="RUT78941.1"/>
    </source>
</evidence>
<reference evidence="2 3" key="1">
    <citation type="submission" date="2018-11" db="EMBL/GenBank/DDBJ databases">
        <title>Parancylomarina longa gen. nov., sp. nov., isolated from sediments of southern Okinawa.</title>
        <authorList>
            <person name="Fu T."/>
        </authorList>
    </citation>
    <scope>NUCLEOTIDE SEQUENCE [LARGE SCALE GENOMIC DNA]</scope>
    <source>
        <strain evidence="2 3">T3-2 S1-C</strain>
    </source>
</reference>
<organism evidence="2 3">
    <name type="scientific">Ancylomarina longa</name>
    <dbReference type="NCBI Taxonomy" id="2487017"/>
    <lineage>
        <taxon>Bacteria</taxon>
        <taxon>Pseudomonadati</taxon>
        <taxon>Bacteroidota</taxon>
        <taxon>Bacteroidia</taxon>
        <taxon>Marinilabiliales</taxon>
        <taxon>Marinifilaceae</taxon>
        <taxon>Ancylomarina</taxon>
    </lineage>
</organism>
<dbReference type="EMBL" id="RJJX01000005">
    <property type="protein sequence ID" value="RUT78941.1"/>
    <property type="molecule type" value="Genomic_DNA"/>
</dbReference>
<keyword evidence="3" id="KW-1185">Reference proteome</keyword>
<sequence length="246" mass="28916">MITTIVSLTLVLFIILIIHSIFPFLKKFDNLFQITLTVSGTFLAIVMGFYFSRIENTTKEHTKTVELIEAGMEDIKTCQSLLGTGYLTELAKYDGKYRQNQNVTYMGNSLGVTYPFPAFLEGFCKNELLIRNTSFPMQSSIQYALHNMNNTVRFMNENNRYKGNKDEQFLRDYRDYYSFFSYCYQILKLELDHIKKDTQIDNNEYKLLTEKMVRFTRNNHLNVFLNLDFVEHIAVPSELLDKNQLK</sequence>